<reference evidence="7 8" key="1">
    <citation type="submission" date="2020-02" db="EMBL/GenBank/DDBJ databases">
        <authorList>
            <person name="Ferguson B K."/>
        </authorList>
    </citation>
    <scope>NUCLEOTIDE SEQUENCE [LARGE SCALE GENOMIC DNA]</scope>
</reference>
<keyword evidence="3 6" id="KW-0687">Ribonucleoprotein</keyword>
<sequence>MVFNTLALMTRARGPDEFWRKRKIFRLSSHFRGRFRNCYSMAIRAVHRSLQFATKGRDAKHDIIRQIWMNRIDSAAMEHGLTYKGVKEGLTRSEIHLNHKSLADLAVWEPRTFKSLVNIAHERVKQDGLRIMGYLKAPALVLSKGK</sequence>
<dbReference type="Pfam" id="PF00453">
    <property type="entry name" value="Ribosomal_L20"/>
    <property type="match status" value="1"/>
</dbReference>
<protein>
    <recommendedName>
        <fullName evidence="4">Large ribosomal subunit protein bL20m</fullName>
    </recommendedName>
    <alternativeName>
        <fullName evidence="5">39S ribosomal protein L20, mitochondrial</fullName>
    </alternativeName>
</protein>
<evidence type="ECO:0000313" key="7">
    <source>
        <dbReference type="EMBL" id="CAB0041274.1"/>
    </source>
</evidence>
<accession>A0A6H5IWM4</accession>
<dbReference type="InterPro" id="IPR035566">
    <property type="entry name" value="Ribosomal_protein_bL20_C"/>
</dbReference>
<evidence type="ECO:0000313" key="8">
    <source>
        <dbReference type="Proteomes" id="UP000479190"/>
    </source>
</evidence>
<evidence type="ECO:0000256" key="1">
    <source>
        <dbReference type="ARBA" id="ARBA00007698"/>
    </source>
</evidence>
<gene>
    <name evidence="7" type="ORF">TBRA_LOCUS12950</name>
</gene>
<evidence type="ECO:0000256" key="3">
    <source>
        <dbReference type="ARBA" id="ARBA00023274"/>
    </source>
</evidence>
<dbReference type="PANTHER" id="PTHR10986">
    <property type="entry name" value="39S RIBOSOMAL PROTEIN L20"/>
    <property type="match status" value="1"/>
</dbReference>
<dbReference type="NCBIfam" id="TIGR01032">
    <property type="entry name" value="rplT_bact"/>
    <property type="match status" value="1"/>
</dbReference>
<evidence type="ECO:0000256" key="2">
    <source>
        <dbReference type="ARBA" id="ARBA00022980"/>
    </source>
</evidence>
<dbReference type="Gene3D" id="6.10.160.10">
    <property type="match status" value="1"/>
</dbReference>
<dbReference type="Gene3D" id="1.10.1900.20">
    <property type="entry name" value="Ribosomal protein L20"/>
    <property type="match status" value="1"/>
</dbReference>
<dbReference type="PRINTS" id="PR00062">
    <property type="entry name" value="RIBOSOMALL20"/>
</dbReference>
<dbReference type="GO" id="GO:0003735">
    <property type="term" value="F:structural constituent of ribosome"/>
    <property type="evidence" value="ECO:0007669"/>
    <property type="project" value="InterPro"/>
</dbReference>
<dbReference type="GO" id="GO:0005840">
    <property type="term" value="C:ribosome"/>
    <property type="evidence" value="ECO:0007669"/>
    <property type="project" value="UniProtKB-KW"/>
</dbReference>
<keyword evidence="8" id="KW-1185">Reference proteome</keyword>
<keyword evidence="2 6" id="KW-0689">Ribosomal protein</keyword>
<dbReference type="Proteomes" id="UP000479190">
    <property type="component" value="Unassembled WGS sequence"/>
</dbReference>
<evidence type="ECO:0000256" key="4">
    <source>
        <dbReference type="ARBA" id="ARBA00072767"/>
    </source>
</evidence>
<dbReference type="EMBL" id="CADCXV010001105">
    <property type="protein sequence ID" value="CAB0041274.1"/>
    <property type="molecule type" value="Genomic_DNA"/>
</dbReference>
<comment type="similarity">
    <text evidence="1 6">Belongs to the bacterial ribosomal protein bL20 family.</text>
</comment>
<dbReference type="GO" id="GO:0006412">
    <property type="term" value="P:translation"/>
    <property type="evidence" value="ECO:0007669"/>
    <property type="project" value="InterPro"/>
</dbReference>
<proteinExistence type="inferred from homology"/>
<dbReference type="AlphaFoldDB" id="A0A6H5IWM4"/>
<dbReference type="InterPro" id="IPR005813">
    <property type="entry name" value="Ribosomal_bL20"/>
</dbReference>
<evidence type="ECO:0000256" key="6">
    <source>
        <dbReference type="RuleBase" id="RU000561"/>
    </source>
</evidence>
<dbReference type="GO" id="GO:1990904">
    <property type="term" value="C:ribonucleoprotein complex"/>
    <property type="evidence" value="ECO:0007669"/>
    <property type="project" value="UniProtKB-KW"/>
</dbReference>
<organism evidence="7 8">
    <name type="scientific">Trichogramma brassicae</name>
    <dbReference type="NCBI Taxonomy" id="86971"/>
    <lineage>
        <taxon>Eukaryota</taxon>
        <taxon>Metazoa</taxon>
        <taxon>Ecdysozoa</taxon>
        <taxon>Arthropoda</taxon>
        <taxon>Hexapoda</taxon>
        <taxon>Insecta</taxon>
        <taxon>Pterygota</taxon>
        <taxon>Neoptera</taxon>
        <taxon>Endopterygota</taxon>
        <taxon>Hymenoptera</taxon>
        <taxon>Apocrita</taxon>
        <taxon>Proctotrupomorpha</taxon>
        <taxon>Chalcidoidea</taxon>
        <taxon>Trichogrammatidae</taxon>
        <taxon>Trichogramma</taxon>
    </lineage>
</organism>
<dbReference type="SUPFAM" id="SSF74731">
    <property type="entry name" value="Ribosomal protein L20"/>
    <property type="match status" value="1"/>
</dbReference>
<dbReference type="GO" id="GO:0019843">
    <property type="term" value="F:rRNA binding"/>
    <property type="evidence" value="ECO:0007669"/>
    <property type="project" value="InterPro"/>
</dbReference>
<dbReference type="FunFam" id="1.10.1900.20:FF:000001">
    <property type="entry name" value="50S ribosomal protein L20"/>
    <property type="match status" value="1"/>
</dbReference>
<evidence type="ECO:0000256" key="5">
    <source>
        <dbReference type="ARBA" id="ARBA00076245"/>
    </source>
</evidence>
<dbReference type="OrthoDB" id="10251781at2759"/>
<name>A0A6H5IWM4_9HYME</name>